<feature type="region of interest" description="Disordered" evidence="1">
    <location>
        <begin position="252"/>
        <end position="273"/>
    </location>
</feature>
<keyword evidence="3" id="KW-1185">Reference proteome</keyword>
<feature type="non-terminal residue" evidence="2">
    <location>
        <position position="1"/>
    </location>
</feature>
<accession>A0A9W8HWZ1</accession>
<feature type="region of interest" description="Disordered" evidence="1">
    <location>
        <begin position="185"/>
        <end position="204"/>
    </location>
</feature>
<feature type="compositionally biased region" description="Polar residues" evidence="1">
    <location>
        <begin position="228"/>
        <end position="240"/>
    </location>
</feature>
<evidence type="ECO:0000256" key="1">
    <source>
        <dbReference type="SAM" id="MobiDB-lite"/>
    </source>
</evidence>
<comment type="caution">
    <text evidence="2">The sequence shown here is derived from an EMBL/GenBank/DDBJ whole genome shotgun (WGS) entry which is preliminary data.</text>
</comment>
<organism evidence="2 3">
    <name type="scientific">Coemansia guatemalensis</name>
    <dbReference type="NCBI Taxonomy" id="2761395"/>
    <lineage>
        <taxon>Eukaryota</taxon>
        <taxon>Fungi</taxon>
        <taxon>Fungi incertae sedis</taxon>
        <taxon>Zoopagomycota</taxon>
        <taxon>Kickxellomycotina</taxon>
        <taxon>Kickxellomycetes</taxon>
        <taxon>Kickxellales</taxon>
        <taxon>Kickxellaceae</taxon>
        <taxon>Coemansia</taxon>
    </lineage>
</organism>
<evidence type="ECO:0000313" key="2">
    <source>
        <dbReference type="EMBL" id="KAJ2797069.1"/>
    </source>
</evidence>
<dbReference type="AlphaFoldDB" id="A0A9W8HWZ1"/>
<proteinExistence type="predicted"/>
<protein>
    <submittedName>
        <fullName evidence="2">Uncharacterized protein</fullName>
    </submittedName>
</protein>
<sequence>AIESYMGTNRLDYDRYSVALLAGNTTTLYCNAYFNLVRPFGDKITWRKAVFYFLKATPTSLTTDEAQWMMSWIILTAEQPLPEFVNNFLLLWFRTGNHMCLSKVMDYLFWAVGVPMEMMLRTHMRHDPDHLLELYNLLEVLAGAEQERNHYRAAATSKRVTQDRIDKYAAATSMQLRGTGAISLGARAPGPNRAPTRGHSAPEPPTKLAVAALQPCPPQHFEDRRSGQQRNQGWRQNPSRTQQLRGNFALRSHQTAPVDGGDAETGSTPGEHYAEDTAPVEEVVNHQTKIPDAQYDDSETWMEYDADTIEFEHEDDYLSHWPASTAHHVQISDGDDEAVADGWLRTSEFDWCAEPLTPQLADAMGTIGHHSLEVVGQTTHQAVPVDDERRTLLAELGKVDRETLSGAQIVPTKVRPKWTVPIRITANGREVLTTAEVDTGSSTTLLSKSIMKQLGVVVVPLTGSIRLVGKTTIPH</sequence>
<gene>
    <name evidence="2" type="ORF">H4R20_005325</name>
</gene>
<feature type="region of interest" description="Disordered" evidence="1">
    <location>
        <begin position="217"/>
        <end position="240"/>
    </location>
</feature>
<name>A0A9W8HWZ1_9FUNG</name>
<dbReference type="EMBL" id="JANBUO010001724">
    <property type="protein sequence ID" value="KAJ2797069.1"/>
    <property type="molecule type" value="Genomic_DNA"/>
</dbReference>
<evidence type="ECO:0000313" key="3">
    <source>
        <dbReference type="Proteomes" id="UP001140094"/>
    </source>
</evidence>
<dbReference type="Proteomes" id="UP001140094">
    <property type="component" value="Unassembled WGS sequence"/>
</dbReference>
<reference evidence="2" key="1">
    <citation type="submission" date="2022-07" db="EMBL/GenBank/DDBJ databases">
        <title>Phylogenomic reconstructions and comparative analyses of Kickxellomycotina fungi.</title>
        <authorList>
            <person name="Reynolds N.K."/>
            <person name="Stajich J.E."/>
            <person name="Barry K."/>
            <person name="Grigoriev I.V."/>
            <person name="Crous P."/>
            <person name="Smith M.E."/>
        </authorList>
    </citation>
    <scope>NUCLEOTIDE SEQUENCE</scope>
    <source>
        <strain evidence="2">NRRL 1565</strain>
    </source>
</reference>